<dbReference type="KEGG" id="fia:NA23_10675"/>
<dbReference type="Pfam" id="PF14827">
    <property type="entry name" value="dCache_3"/>
    <property type="match status" value="1"/>
</dbReference>
<dbReference type="RefSeq" id="WP_084384067.1">
    <property type="nucleotide sequence ID" value="NZ_CP014334.2"/>
</dbReference>
<reference evidence="5 6" key="1">
    <citation type="journal article" date="2015" name="Stand. Genomic Sci.">
        <title>Genome sequence of a native-feather degrading extremely thermophilic Eubacterium, Fervidobacterium islandicum AW-1.</title>
        <authorList>
            <person name="Lee Y.J."/>
            <person name="Jeong H."/>
            <person name="Park G.S."/>
            <person name="Kwak Y."/>
            <person name="Lee S.J."/>
            <person name="Lee S.J."/>
            <person name="Park M.K."/>
            <person name="Kim J.Y."/>
            <person name="Kang H.K."/>
            <person name="Shin J.H."/>
            <person name="Lee D.W."/>
        </authorList>
    </citation>
    <scope>NUCLEOTIDE SEQUENCE [LARGE SCALE GENOMIC DNA]</scope>
    <source>
        <strain evidence="5 6">AW-1</strain>
    </source>
</reference>
<dbReference type="GO" id="GO:0016020">
    <property type="term" value="C:membrane"/>
    <property type="evidence" value="ECO:0007669"/>
    <property type="project" value="InterPro"/>
</dbReference>
<accession>A0AAJ5LBL9</accession>
<dbReference type="InterPro" id="IPR029150">
    <property type="entry name" value="dCache_3"/>
</dbReference>
<dbReference type="SUPFAM" id="SSF58104">
    <property type="entry name" value="Methyl-accepting chemotaxis protein (MCP) signaling domain"/>
    <property type="match status" value="1"/>
</dbReference>
<proteinExistence type="predicted"/>
<evidence type="ECO:0000256" key="2">
    <source>
        <dbReference type="SAM" id="Coils"/>
    </source>
</evidence>
<dbReference type="Gene3D" id="3.30.450.20">
    <property type="entry name" value="PAS domain"/>
    <property type="match status" value="1"/>
</dbReference>
<dbReference type="SUPFAM" id="SSF103190">
    <property type="entry name" value="Sensory domain-like"/>
    <property type="match status" value="1"/>
</dbReference>
<dbReference type="EMBL" id="CP014334">
    <property type="protein sequence ID" value="UOE96733.1"/>
    <property type="molecule type" value="Genomic_DNA"/>
</dbReference>
<evidence type="ECO:0000313" key="5">
    <source>
        <dbReference type="EMBL" id="UOE96733.1"/>
    </source>
</evidence>
<feature type="transmembrane region" description="Helical" evidence="3">
    <location>
        <begin position="10"/>
        <end position="28"/>
    </location>
</feature>
<dbReference type="InterPro" id="IPR004089">
    <property type="entry name" value="MCPsignal_dom"/>
</dbReference>
<dbReference type="Proteomes" id="UP000093740">
    <property type="component" value="Chromosome"/>
</dbReference>
<keyword evidence="3" id="KW-0812">Transmembrane</keyword>
<dbReference type="GO" id="GO:0007165">
    <property type="term" value="P:signal transduction"/>
    <property type="evidence" value="ECO:0007669"/>
    <property type="project" value="UniProtKB-KW"/>
</dbReference>
<dbReference type="Gene3D" id="1.10.287.950">
    <property type="entry name" value="Methyl-accepting chemotaxis protein"/>
    <property type="match status" value="1"/>
</dbReference>
<organism evidence="5 6">
    <name type="scientific">Fervidobacterium islandicum</name>
    <dbReference type="NCBI Taxonomy" id="2423"/>
    <lineage>
        <taxon>Bacteria</taxon>
        <taxon>Thermotogati</taxon>
        <taxon>Thermotogota</taxon>
        <taxon>Thermotogae</taxon>
        <taxon>Thermotogales</taxon>
        <taxon>Fervidobacteriaceae</taxon>
        <taxon>Fervidobacterium</taxon>
    </lineage>
</organism>
<dbReference type="AlphaFoldDB" id="A0AAJ5LBL9"/>
<gene>
    <name evidence="5" type="ORF">NA23_10675</name>
</gene>
<name>A0AAJ5LBL9_FERIS</name>
<keyword evidence="3" id="KW-1133">Transmembrane helix</keyword>
<feature type="transmembrane region" description="Helical" evidence="3">
    <location>
        <begin position="280"/>
        <end position="300"/>
    </location>
</feature>
<sequence length="557" mass="62650">MGWKKVSTEILPIVFAIFVVVSLMAMYFEVSFTTKAANEEWIKKVKALADTQIETVVKSTKLIQGFVETILDDDKAITLFKKRDREGLYNYLLPKYLSFKNVGVGQLHFITPDLKSFLRFHKPEEYGDDLSFRKMLVKVIETKQKLTGVEPGIIGLVLRAISPIMENGEFIGIVEAGIIYDESLLKELESKVGGVSELYILYDHQGKLETPTVLKSNPNVDLAKEIDIDKFLKDENYYEFKNGYLYMSSHFKNIDNETVAILLSKIPLTNVYAQEKTSKIITIVFSIIIATVLLSMSFFMHRSIKKQLAFNRASENLIRNISESIIHTSSSASEIKSMAENTELATTEVDKALQEFSAYLEESRAETETTINGLTEFTNTIEQITEYTSKLATLTETLSQLSDRITDISDTITVLAINVSIETSKQNIDKEGLLRIAEMIMELSNSARNLAKESKHSLENVENIVASTTLVTEKIRKRISSIRESLDSIVQVAQASTTNVEKIVSASKMAHNSVEQLYSGIEQLEEAIIKIKEEIETFSSKVLTALQSGKANEQDQE</sequence>
<feature type="coiled-coil region" evidence="2">
    <location>
        <begin position="514"/>
        <end position="541"/>
    </location>
</feature>
<keyword evidence="2" id="KW-0175">Coiled coil</keyword>
<protein>
    <recommendedName>
        <fullName evidence="4">Methyl-accepting transducer domain-containing protein</fullName>
    </recommendedName>
</protein>
<keyword evidence="6" id="KW-1185">Reference proteome</keyword>
<keyword evidence="3" id="KW-0472">Membrane</keyword>
<dbReference type="PROSITE" id="PS50111">
    <property type="entry name" value="CHEMOTAXIS_TRANSDUC_2"/>
    <property type="match status" value="1"/>
</dbReference>
<evidence type="ECO:0000256" key="1">
    <source>
        <dbReference type="PROSITE-ProRule" id="PRU00284"/>
    </source>
</evidence>
<evidence type="ECO:0000256" key="3">
    <source>
        <dbReference type="SAM" id="Phobius"/>
    </source>
</evidence>
<evidence type="ECO:0000259" key="4">
    <source>
        <dbReference type="PROSITE" id="PS50111"/>
    </source>
</evidence>
<keyword evidence="1" id="KW-0807">Transducer</keyword>
<feature type="domain" description="Methyl-accepting transducer" evidence="4">
    <location>
        <begin position="322"/>
        <end position="539"/>
    </location>
</feature>
<dbReference type="InterPro" id="IPR029151">
    <property type="entry name" value="Sensor-like_sf"/>
</dbReference>
<evidence type="ECO:0000313" key="6">
    <source>
        <dbReference type="Proteomes" id="UP000093740"/>
    </source>
</evidence>